<evidence type="ECO:0000313" key="4">
    <source>
        <dbReference type="Proteomes" id="UP000245523"/>
    </source>
</evidence>
<dbReference type="InterPro" id="IPR010412">
    <property type="entry name" value="DUF1007"/>
</dbReference>
<dbReference type="InterPro" id="IPR018247">
    <property type="entry name" value="EF_Hand_1_Ca_BS"/>
</dbReference>
<evidence type="ECO:0000256" key="1">
    <source>
        <dbReference type="SAM" id="SignalP"/>
    </source>
</evidence>
<organism evidence="3 4">
    <name type="scientific">Hallerella porci</name>
    <dbReference type="NCBI Taxonomy" id="1945871"/>
    <lineage>
        <taxon>Bacteria</taxon>
        <taxon>Pseudomonadati</taxon>
        <taxon>Fibrobacterota</taxon>
        <taxon>Fibrobacteria</taxon>
        <taxon>Fibrobacterales</taxon>
        <taxon>Fibrobacteraceae</taxon>
        <taxon>Hallerella</taxon>
    </lineage>
</organism>
<sequence length="197" mass="22583">MMSRFIFLLFALAGIAFAHPHIFIDATTDVIFNETEFVGVQNSWTFDPIYSQAMFATGDKNGDGKIDESELSFFQKKAIDEFISFSRFNYIGDGTQFYIPKEIQNLKVFLNKENRLVIQFLNAFHIPANSSDYTMIVLVVNDPSNYISITIDMEKAQVKSPSNLEVDYFVDALEGLTQFQNFSKTVKGLYVRYKKSH</sequence>
<dbReference type="PROSITE" id="PS00018">
    <property type="entry name" value="EF_HAND_1"/>
    <property type="match status" value="1"/>
</dbReference>
<gene>
    <name evidence="3" type="ORF">B0H50_10969</name>
</gene>
<dbReference type="EMBL" id="QGHD01000009">
    <property type="protein sequence ID" value="PWL01980.1"/>
    <property type="molecule type" value="Genomic_DNA"/>
</dbReference>
<reference evidence="3 4" key="1">
    <citation type="submission" date="2018-05" db="EMBL/GenBank/DDBJ databases">
        <title>Animal gut microbial communities from fecal samples from Wisconsin, USA.</title>
        <authorList>
            <person name="Neumann A."/>
        </authorList>
    </citation>
    <scope>NUCLEOTIDE SEQUENCE [LARGE SCALE GENOMIC DNA]</scope>
    <source>
        <strain evidence="3 4">UWS4</strain>
    </source>
</reference>
<dbReference type="InterPro" id="IPR011992">
    <property type="entry name" value="EF-hand-dom_pair"/>
</dbReference>
<dbReference type="InterPro" id="IPR002048">
    <property type="entry name" value="EF_hand_dom"/>
</dbReference>
<keyword evidence="4" id="KW-1185">Reference proteome</keyword>
<evidence type="ECO:0000259" key="2">
    <source>
        <dbReference type="PROSITE" id="PS50222"/>
    </source>
</evidence>
<feature type="signal peptide" evidence="1">
    <location>
        <begin position="1"/>
        <end position="18"/>
    </location>
</feature>
<proteinExistence type="predicted"/>
<feature type="chain" id="PRO_5046444177" evidence="1">
    <location>
        <begin position="19"/>
        <end position="197"/>
    </location>
</feature>
<keyword evidence="1" id="KW-0732">Signal</keyword>
<dbReference type="PROSITE" id="PS50222">
    <property type="entry name" value="EF_HAND_2"/>
    <property type="match status" value="1"/>
</dbReference>
<comment type="caution">
    <text evidence="3">The sequence shown here is derived from an EMBL/GenBank/DDBJ whole genome shotgun (WGS) entry which is preliminary data.</text>
</comment>
<evidence type="ECO:0000313" key="3">
    <source>
        <dbReference type="EMBL" id="PWL01980.1"/>
    </source>
</evidence>
<accession>A0ABX5LQ22</accession>
<dbReference type="SUPFAM" id="SSF47473">
    <property type="entry name" value="EF-hand"/>
    <property type="match status" value="1"/>
</dbReference>
<dbReference type="Pfam" id="PF06226">
    <property type="entry name" value="DUF1007"/>
    <property type="match status" value="1"/>
</dbReference>
<dbReference type="Proteomes" id="UP000245523">
    <property type="component" value="Unassembled WGS sequence"/>
</dbReference>
<feature type="domain" description="EF-hand" evidence="2">
    <location>
        <begin position="46"/>
        <end position="81"/>
    </location>
</feature>
<name>A0ABX5LQ22_9BACT</name>
<protein>
    <submittedName>
        <fullName evidence="3">ABC-type uncharacterized transport system substrate-binding protein</fullName>
    </submittedName>
</protein>